<comment type="caution">
    <text evidence="2">The sequence shown here is derived from an EMBL/GenBank/DDBJ whole genome shotgun (WGS) entry which is preliminary data.</text>
</comment>
<dbReference type="EMBL" id="PVNK01000001">
    <property type="protein sequence ID" value="PRQ05892.1"/>
    <property type="molecule type" value="Genomic_DNA"/>
</dbReference>
<evidence type="ECO:0000256" key="1">
    <source>
        <dbReference type="SAM" id="MobiDB-lite"/>
    </source>
</evidence>
<evidence type="ECO:0000313" key="2">
    <source>
        <dbReference type="EMBL" id="PRQ05892.1"/>
    </source>
</evidence>
<dbReference type="Pfam" id="PF13374">
    <property type="entry name" value="TPR_10"/>
    <property type="match status" value="1"/>
</dbReference>
<proteinExistence type="predicted"/>
<dbReference type="SUPFAM" id="SSF48452">
    <property type="entry name" value="TPR-like"/>
    <property type="match status" value="1"/>
</dbReference>
<dbReference type="Gene3D" id="1.25.40.10">
    <property type="entry name" value="Tetratricopeptide repeat domain"/>
    <property type="match status" value="1"/>
</dbReference>
<name>A0A2S9YLF4_9BACT</name>
<dbReference type="PANTHER" id="PTHR10098:SF108">
    <property type="entry name" value="TETRATRICOPEPTIDE REPEAT PROTEIN 28"/>
    <property type="match status" value="1"/>
</dbReference>
<protein>
    <submittedName>
        <fullName evidence="2">Uncharacterized protein</fullName>
    </submittedName>
</protein>
<dbReference type="Proteomes" id="UP000237968">
    <property type="component" value="Unassembled WGS sequence"/>
</dbReference>
<keyword evidence="3" id="KW-1185">Reference proteome</keyword>
<dbReference type="InterPro" id="IPR019734">
    <property type="entry name" value="TPR_rpt"/>
</dbReference>
<dbReference type="InterPro" id="IPR011990">
    <property type="entry name" value="TPR-like_helical_dom_sf"/>
</dbReference>
<accession>A0A2S9YLF4</accession>
<evidence type="ECO:0000313" key="3">
    <source>
        <dbReference type="Proteomes" id="UP000237968"/>
    </source>
</evidence>
<sequence>MSGAGGGRIGDASSHVGGDPNSTALAYAGLADTARSAGDPRRALELYQQALDVGRGSLGPSELSAVRRKMGDAAEQISDHRGAEEHYRGALAETRVVDDVDEMARSYLGLATVALSGARFDEAVALAHEAVELSEARDLRGVAAGCRTLGLIEQTRGDAEAAARHEQALALARELDAGSR</sequence>
<dbReference type="AlphaFoldDB" id="A0A2S9YLF4"/>
<gene>
    <name evidence="2" type="ORF">ENSA5_00030</name>
</gene>
<organism evidence="2 3">
    <name type="scientific">Enhygromyxa salina</name>
    <dbReference type="NCBI Taxonomy" id="215803"/>
    <lineage>
        <taxon>Bacteria</taxon>
        <taxon>Pseudomonadati</taxon>
        <taxon>Myxococcota</taxon>
        <taxon>Polyangia</taxon>
        <taxon>Nannocystales</taxon>
        <taxon>Nannocystaceae</taxon>
        <taxon>Enhygromyxa</taxon>
    </lineage>
</organism>
<reference evidence="2 3" key="1">
    <citation type="submission" date="2018-03" db="EMBL/GenBank/DDBJ databases">
        <title>Draft Genome Sequences of the Obligatory Marine Myxobacteria Enhygromyxa salina SWB005.</title>
        <authorList>
            <person name="Poehlein A."/>
            <person name="Moghaddam J.A."/>
            <person name="Harms H."/>
            <person name="Alanjari M."/>
            <person name="Koenig G.M."/>
            <person name="Daniel R."/>
            <person name="Schaeberle T.F."/>
        </authorList>
    </citation>
    <scope>NUCLEOTIDE SEQUENCE [LARGE SCALE GENOMIC DNA]</scope>
    <source>
        <strain evidence="2 3">SWB005</strain>
    </source>
</reference>
<dbReference type="OrthoDB" id="5521887at2"/>
<dbReference type="SMART" id="SM00028">
    <property type="entry name" value="TPR"/>
    <property type="match status" value="2"/>
</dbReference>
<feature type="region of interest" description="Disordered" evidence="1">
    <location>
        <begin position="1"/>
        <end position="24"/>
    </location>
</feature>
<dbReference type="PANTHER" id="PTHR10098">
    <property type="entry name" value="RAPSYN-RELATED"/>
    <property type="match status" value="1"/>
</dbReference>